<dbReference type="InterPro" id="IPR009006">
    <property type="entry name" value="Ala_racemase/Decarboxylase_C"/>
</dbReference>
<dbReference type="InterPro" id="IPR022643">
    <property type="entry name" value="De-COase2_C"/>
</dbReference>
<dbReference type="InterPro" id="IPR002433">
    <property type="entry name" value="Orn_de-COase"/>
</dbReference>
<dbReference type="STRING" id="478820.A0A196SB74"/>
<dbReference type="OrthoDB" id="5034579at2759"/>
<evidence type="ECO:0000259" key="3">
    <source>
        <dbReference type="Pfam" id="PF00278"/>
    </source>
</evidence>
<feature type="domain" description="Orn/DAP/Arg decarboxylase 2 C-terminal" evidence="3">
    <location>
        <begin position="158"/>
        <end position="328"/>
    </location>
</feature>
<dbReference type="PANTHER" id="PTHR11482">
    <property type="entry name" value="ARGININE/DIAMINOPIMELATE/ORNITHINE DECARBOXYLASE"/>
    <property type="match status" value="1"/>
</dbReference>
<dbReference type="GO" id="GO:0004586">
    <property type="term" value="F:ornithine decarboxylase activity"/>
    <property type="evidence" value="ECO:0007669"/>
    <property type="project" value="TreeGrafter"/>
</dbReference>
<dbReference type="Pfam" id="PF00278">
    <property type="entry name" value="Orn_DAP_Arg_deC"/>
    <property type="match status" value="1"/>
</dbReference>
<name>A0A196SB74_BLAHN</name>
<evidence type="ECO:0000256" key="1">
    <source>
        <dbReference type="ARBA" id="ARBA00022898"/>
    </source>
</evidence>
<proteinExistence type="predicted"/>
<dbReference type="EMBL" id="LXWW01000430">
    <property type="protein sequence ID" value="OAO13259.1"/>
    <property type="molecule type" value="Genomic_DNA"/>
</dbReference>
<keyword evidence="2" id="KW-0456">Lyase</keyword>
<dbReference type="Gene3D" id="2.40.37.10">
    <property type="entry name" value="Lyase, Ornithine Decarboxylase, Chain A, domain 1"/>
    <property type="match status" value="1"/>
</dbReference>
<dbReference type="GO" id="GO:0033387">
    <property type="term" value="P:putrescine biosynthetic process from arginine, via ornithine"/>
    <property type="evidence" value="ECO:0007669"/>
    <property type="project" value="TreeGrafter"/>
</dbReference>
<dbReference type="Proteomes" id="UP000078348">
    <property type="component" value="Unassembled WGS sequence"/>
</dbReference>
<evidence type="ECO:0000313" key="5">
    <source>
        <dbReference type="Proteomes" id="UP000078348"/>
    </source>
</evidence>
<keyword evidence="1" id="KW-0663">Pyridoxal phosphate</keyword>
<evidence type="ECO:0000256" key="2">
    <source>
        <dbReference type="ARBA" id="ARBA00023239"/>
    </source>
</evidence>
<dbReference type="PRINTS" id="PR01182">
    <property type="entry name" value="ORNDCRBXLASE"/>
</dbReference>
<gene>
    <name evidence="4" type="ORF">AV274_5056</name>
</gene>
<dbReference type="GO" id="GO:0005737">
    <property type="term" value="C:cytoplasm"/>
    <property type="evidence" value="ECO:0007669"/>
    <property type="project" value="TreeGrafter"/>
</dbReference>
<reference evidence="4 5" key="1">
    <citation type="submission" date="2016-05" db="EMBL/GenBank/DDBJ databases">
        <title>Nuclear genome of Blastocystis sp. subtype 1 NandII.</title>
        <authorList>
            <person name="Gentekaki E."/>
            <person name="Curtis B."/>
            <person name="Stairs C."/>
            <person name="Eme L."/>
            <person name="Herman E."/>
            <person name="Klimes V."/>
            <person name="Arias M.C."/>
            <person name="Elias M."/>
            <person name="Hilliou F."/>
            <person name="Klute M."/>
            <person name="Malik S.-B."/>
            <person name="Pightling A."/>
            <person name="Rachubinski R."/>
            <person name="Salas D."/>
            <person name="Schlacht A."/>
            <person name="Suga H."/>
            <person name="Archibald J."/>
            <person name="Ball S.G."/>
            <person name="Clark G."/>
            <person name="Dacks J."/>
            <person name="Van Der Giezen M."/>
            <person name="Tsaousis A."/>
            <person name="Roger A."/>
        </authorList>
    </citation>
    <scope>NUCLEOTIDE SEQUENCE [LARGE SCALE GENOMIC DNA]</scope>
    <source>
        <strain evidence="5">ATCC 50177 / NandII</strain>
    </source>
</reference>
<dbReference type="AlphaFoldDB" id="A0A196SB74"/>
<evidence type="ECO:0000313" key="4">
    <source>
        <dbReference type="EMBL" id="OAO13259.1"/>
    </source>
</evidence>
<organism evidence="4 5">
    <name type="scientific">Blastocystis sp. subtype 1 (strain ATCC 50177 / NandII)</name>
    <dbReference type="NCBI Taxonomy" id="478820"/>
    <lineage>
        <taxon>Eukaryota</taxon>
        <taxon>Sar</taxon>
        <taxon>Stramenopiles</taxon>
        <taxon>Bigyra</taxon>
        <taxon>Opalozoa</taxon>
        <taxon>Opalinata</taxon>
        <taxon>Blastocystidae</taxon>
        <taxon>Blastocystis</taxon>
    </lineage>
</organism>
<keyword evidence="5" id="KW-1185">Reference proteome</keyword>
<accession>A0A196SB74</accession>
<dbReference type="SUPFAM" id="SSF50621">
    <property type="entry name" value="Alanine racemase C-terminal domain-like"/>
    <property type="match status" value="1"/>
</dbReference>
<comment type="caution">
    <text evidence="4">The sequence shown here is derived from an EMBL/GenBank/DDBJ whole genome shotgun (WGS) entry which is preliminary data.</text>
</comment>
<dbReference type="PANTHER" id="PTHR11482:SF6">
    <property type="entry name" value="ORNITHINE DECARBOXYLASE 1-RELATED"/>
    <property type="match status" value="1"/>
</dbReference>
<sequence>MSDLELVANRKKSFVIVKTGVAAEKMGEWKQLCGNMVALIDYVSTSQPELLNALKNSGCDFCYDDKMNYGKVSKSIDTTGLEVNDFSGDVSEEYLRALSDSAVKCVVATTADDLLQYHRVNPLLRVSVRLSLSGEMYDSGISVEEAPAFFEIDALCIDCPSAASVKPALEMLQSVKTVAASKGIAIGKFVLLNEGVQKLLKNEECAPILSELKELANSIRISADASRFFTQDAYTIYTIVIGKKKKTSEKEERMLYYVDNGVYCCFYSAHINGEFSEFVPIHVVSKPSEKQYITTLFGPTCDSIDTLGNDYHFPELMIGDWLKAEHSGYKCSNDSARFNGFEDPDIIVM</sequence>
<protein>
    <submittedName>
        <fullName evidence="4">Group 4 decarboxylase</fullName>
    </submittedName>
</protein>